<dbReference type="GO" id="GO:0016301">
    <property type="term" value="F:kinase activity"/>
    <property type="evidence" value="ECO:0007669"/>
    <property type="project" value="UniProtKB-KW"/>
</dbReference>
<dbReference type="SUPFAM" id="SSF56112">
    <property type="entry name" value="Protein kinase-like (PK-like)"/>
    <property type="match status" value="2"/>
</dbReference>
<organism evidence="1 2">
    <name type="scientific">Marinospirillum celere</name>
    <dbReference type="NCBI Taxonomy" id="1122252"/>
    <lineage>
        <taxon>Bacteria</taxon>
        <taxon>Pseudomonadati</taxon>
        <taxon>Pseudomonadota</taxon>
        <taxon>Gammaproteobacteria</taxon>
        <taxon>Oceanospirillales</taxon>
        <taxon>Oceanospirillaceae</taxon>
        <taxon>Marinospirillum</taxon>
    </lineage>
</organism>
<dbReference type="EMBL" id="FOLH01000001">
    <property type="protein sequence ID" value="SFB84107.1"/>
    <property type="molecule type" value="Genomic_DNA"/>
</dbReference>
<evidence type="ECO:0000313" key="1">
    <source>
        <dbReference type="EMBL" id="SFB84107.1"/>
    </source>
</evidence>
<dbReference type="STRING" id="1122252.SAMN05660443_0475"/>
<dbReference type="OrthoDB" id="9795390at2"/>
<dbReference type="InterPro" id="IPR011009">
    <property type="entry name" value="Kinase-like_dom_sf"/>
</dbReference>
<keyword evidence="1" id="KW-0418">Kinase</keyword>
<reference evidence="1 2" key="1">
    <citation type="submission" date="2016-10" db="EMBL/GenBank/DDBJ databases">
        <authorList>
            <person name="de Groot N.N."/>
        </authorList>
    </citation>
    <scope>NUCLEOTIDE SEQUENCE [LARGE SCALE GENOMIC DNA]</scope>
    <source>
        <strain evidence="1 2">DSM 18438</strain>
    </source>
</reference>
<proteinExistence type="predicted"/>
<gene>
    <name evidence="1" type="ORF">SAMN05660443_0475</name>
</gene>
<keyword evidence="1" id="KW-0808">Transferase</keyword>
<dbReference type="Pfam" id="PF06293">
    <property type="entry name" value="Kdo"/>
    <property type="match status" value="1"/>
</dbReference>
<evidence type="ECO:0000313" key="2">
    <source>
        <dbReference type="Proteomes" id="UP000199058"/>
    </source>
</evidence>
<accession>A0A1I1EAL3</accession>
<protein>
    <submittedName>
        <fullName evidence="1">Lipopolysaccharide kinase (Kdo/WaaP) family protein</fullName>
    </submittedName>
</protein>
<keyword evidence="2" id="KW-1185">Reference proteome</keyword>
<name>A0A1I1EAL3_9GAMM</name>
<dbReference type="RefSeq" id="WP_091958569.1">
    <property type="nucleotide sequence ID" value="NZ_FOLH01000001.1"/>
</dbReference>
<sequence length="521" mass="60643">MHQVQVTTFSNDADVPALLELGKRLLNTPAVQPENPDPAQSTAPKITHSLNKLLRAGHQIHFVQYQGREYIFKVFADLGQHSPGRRLGFFIDSWLKNPAEKSYQGACKLKELGIPAIEPVAHLSGRWGIHRRGLFIYESVQAQYSLKEWLNSDVSSQQRKESIHQLCQITRQLEASDYHFADFKLDNILVEENSDTNFRLVLIDTDEVLKSRLKKLAPLPKHWKKWLSLWHLRRLKPKAPLDMQFLKCHLAENHHPYDLGTWRLIRNFQPNPAKWLKRKKRKESRNRFTYRAYRITTHLPQEQAEAILDSFLDENYKVLATYKNSKRSCSQRVKTSDKQDLVFEQPQAQYQRLGYKIRNLFKAGEAVQQYSSMRLLQSLALQGPEALLAAEKPVKGLPKKGLVVYRHAEGEAADPDNPQHVKIIATALLHLHSYGYTRDDPRLNNYLINKGQPIFIDFLLEQPLLFRKTRLRMEFIKFLRRYPEAIEFLSASERTSKSFRLTQLVKNLGQRKKKSKRAKTP</sequence>
<dbReference type="AlphaFoldDB" id="A0A1I1EAL3"/>
<dbReference type="Proteomes" id="UP000199058">
    <property type="component" value="Unassembled WGS sequence"/>
</dbReference>